<organism evidence="8 9">
    <name type="scientific">Amniculicola lignicola CBS 123094</name>
    <dbReference type="NCBI Taxonomy" id="1392246"/>
    <lineage>
        <taxon>Eukaryota</taxon>
        <taxon>Fungi</taxon>
        <taxon>Dikarya</taxon>
        <taxon>Ascomycota</taxon>
        <taxon>Pezizomycotina</taxon>
        <taxon>Dothideomycetes</taxon>
        <taxon>Pleosporomycetidae</taxon>
        <taxon>Pleosporales</taxon>
        <taxon>Amniculicolaceae</taxon>
        <taxon>Amniculicola</taxon>
    </lineage>
</organism>
<feature type="transmembrane region" description="Helical" evidence="6">
    <location>
        <begin position="387"/>
        <end position="406"/>
    </location>
</feature>
<feature type="transmembrane region" description="Helical" evidence="6">
    <location>
        <begin position="80"/>
        <end position="107"/>
    </location>
</feature>
<comment type="subcellular location">
    <subcellularLocation>
        <location evidence="1">Membrane</location>
        <topology evidence="1">Multi-pass membrane protein</topology>
    </subcellularLocation>
</comment>
<dbReference type="GO" id="GO:0022857">
    <property type="term" value="F:transmembrane transporter activity"/>
    <property type="evidence" value="ECO:0007669"/>
    <property type="project" value="InterPro"/>
</dbReference>
<dbReference type="Gene3D" id="1.20.1250.20">
    <property type="entry name" value="MFS general substrate transporter like domains"/>
    <property type="match status" value="2"/>
</dbReference>
<feature type="transmembrane region" description="Helical" evidence="6">
    <location>
        <begin position="119"/>
        <end position="137"/>
    </location>
</feature>
<dbReference type="InterPro" id="IPR011701">
    <property type="entry name" value="MFS"/>
</dbReference>
<feature type="compositionally biased region" description="Polar residues" evidence="5">
    <location>
        <begin position="1"/>
        <end position="20"/>
    </location>
</feature>
<feature type="region of interest" description="Disordered" evidence="5">
    <location>
        <begin position="1"/>
        <end position="31"/>
    </location>
</feature>
<feature type="transmembrane region" description="Helical" evidence="6">
    <location>
        <begin position="418"/>
        <end position="437"/>
    </location>
</feature>
<protein>
    <recommendedName>
        <fullName evidence="7">Major facilitator superfamily (MFS) profile domain-containing protein</fullName>
    </recommendedName>
</protein>
<feature type="transmembrane region" description="Helical" evidence="6">
    <location>
        <begin position="216"/>
        <end position="238"/>
    </location>
</feature>
<feature type="transmembrane region" description="Helical" evidence="6">
    <location>
        <begin position="181"/>
        <end position="204"/>
    </location>
</feature>
<dbReference type="Proteomes" id="UP000799779">
    <property type="component" value="Unassembled WGS sequence"/>
</dbReference>
<evidence type="ECO:0000256" key="4">
    <source>
        <dbReference type="ARBA" id="ARBA00023136"/>
    </source>
</evidence>
<dbReference type="PANTHER" id="PTHR42718:SF1">
    <property type="entry name" value="LOW AFFINITY AMMONIUM TRANSPORTER"/>
    <property type="match status" value="1"/>
</dbReference>
<reference evidence="8" key="1">
    <citation type="journal article" date="2020" name="Stud. Mycol.">
        <title>101 Dothideomycetes genomes: a test case for predicting lifestyles and emergence of pathogens.</title>
        <authorList>
            <person name="Haridas S."/>
            <person name="Albert R."/>
            <person name="Binder M."/>
            <person name="Bloem J."/>
            <person name="Labutti K."/>
            <person name="Salamov A."/>
            <person name="Andreopoulos B."/>
            <person name="Baker S."/>
            <person name="Barry K."/>
            <person name="Bills G."/>
            <person name="Bluhm B."/>
            <person name="Cannon C."/>
            <person name="Castanera R."/>
            <person name="Culley D."/>
            <person name="Daum C."/>
            <person name="Ezra D."/>
            <person name="Gonzalez J."/>
            <person name="Henrissat B."/>
            <person name="Kuo A."/>
            <person name="Liang C."/>
            <person name="Lipzen A."/>
            <person name="Lutzoni F."/>
            <person name="Magnuson J."/>
            <person name="Mondo S."/>
            <person name="Nolan M."/>
            <person name="Ohm R."/>
            <person name="Pangilinan J."/>
            <person name="Park H.-J."/>
            <person name="Ramirez L."/>
            <person name="Alfaro M."/>
            <person name="Sun H."/>
            <person name="Tritt A."/>
            <person name="Yoshinaga Y."/>
            <person name="Zwiers L.-H."/>
            <person name="Turgeon B."/>
            <person name="Goodwin S."/>
            <person name="Spatafora J."/>
            <person name="Crous P."/>
            <person name="Grigoriev I."/>
        </authorList>
    </citation>
    <scope>NUCLEOTIDE SEQUENCE</scope>
    <source>
        <strain evidence="8">CBS 123094</strain>
    </source>
</reference>
<accession>A0A6A5X1S2</accession>
<dbReference type="PANTHER" id="PTHR42718">
    <property type="entry name" value="MAJOR FACILITATOR SUPERFAMILY MULTIDRUG TRANSPORTER MFSC"/>
    <property type="match status" value="1"/>
</dbReference>
<dbReference type="Pfam" id="PF07690">
    <property type="entry name" value="MFS_1"/>
    <property type="match status" value="1"/>
</dbReference>
<evidence type="ECO:0000256" key="3">
    <source>
        <dbReference type="ARBA" id="ARBA00022989"/>
    </source>
</evidence>
<feature type="transmembrane region" description="Helical" evidence="6">
    <location>
        <begin position="316"/>
        <end position="334"/>
    </location>
</feature>
<evidence type="ECO:0000256" key="5">
    <source>
        <dbReference type="SAM" id="MobiDB-lite"/>
    </source>
</evidence>
<name>A0A6A5X1S2_9PLEO</name>
<keyword evidence="9" id="KW-1185">Reference proteome</keyword>
<evidence type="ECO:0000256" key="6">
    <source>
        <dbReference type="SAM" id="Phobius"/>
    </source>
</evidence>
<evidence type="ECO:0000256" key="1">
    <source>
        <dbReference type="ARBA" id="ARBA00004141"/>
    </source>
</evidence>
<dbReference type="InterPro" id="IPR020846">
    <property type="entry name" value="MFS_dom"/>
</dbReference>
<feature type="domain" description="Major facilitator superfamily (MFS) profile" evidence="7">
    <location>
        <begin position="80"/>
        <end position="547"/>
    </location>
</feature>
<gene>
    <name evidence="8" type="ORF">P154DRAFT_519251</name>
</gene>
<dbReference type="EMBL" id="ML977567">
    <property type="protein sequence ID" value="KAF2004376.1"/>
    <property type="molecule type" value="Genomic_DNA"/>
</dbReference>
<dbReference type="OrthoDB" id="2428527at2759"/>
<feature type="transmembrane region" description="Helical" evidence="6">
    <location>
        <begin position="149"/>
        <end position="169"/>
    </location>
</feature>
<feature type="transmembrane region" description="Helical" evidence="6">
    <location>
        <begin position="481"/>
        <end position="503"/>
    </location>
</feature>
<evidence type="ECO:0000313" key="9">
    <source>
        <dbReference type="Proteomes" id="UP000799779"/>
    </source>
</evidence>
<feature type="transmembrane region" description="Helical" evidence="6">
    <location>
        <begin position="523"/>
        <end position="544"/>
    </location>
</feature>
<keyword evidence="4 6" id="KW-0472">Membrane</keyword>
<dbReference type="SUPFAM" id="SSF103473">
    <property type="entry name" value="MFS general substrate transporter"/>
    <property type="match status" value="2"/>
</dbReference>
<dbReference type="InterPro" id="IPR036259">
    <property type="entry name" value="MFS_trans_sf"/>
</dbReference>
<dbReference type="AlphaFoldDB" id="A0A6A5X1S2"/>
<evidence type="ECO:0000313" key="8">
    <source>
        <dbReference type="EMBL" id="KAF2004376.1"/>
    </source>
</evidence>
<feature type="transmembrane region" description="Helical" evidence="6">
    <location>
        <begin position="355"/>
        <end position="375"/>
    </location>
</feature>
<dbReference type="PROSITE" id="PS50850">
    <property type="entry name" value="MFS"/>
    <property type="match status" value="1"/>
</dbReference>
<dbReference type="GO" id="GO:0016020">
    <property type="term" value="C:membrane"/>
    <property type="evidence" value="ECO:0007669"/>
    <property type="project" value="UniProtKB-SubCell"/>
</dbReference>
<feature type="transmembrane region" description="Helical" evidence="6">
    <location>
        <begin position="443"/>
        <end position="469"/>
    </location>
</feature>
<proteinExistence type="predicted"/>
<keyword evidence="3 6" id="KW-1133">Transmembrane helix</keyword>
<evidence type="ECO:0000256" key="2">
    <source>
        <dbReference type="ARBA" id="ARBA00022692"/>
    </source>
</evidence>
<feature type="transmembrane region" description="Helical" evidence="6">
    <location>
        <begin position="285"/>
        <end position="304"/>
    </location>
</feature>
<dbReference type="CDD" id="cd17476">
    <property type="entry name" value="MFS_Amf1_MDR_like"/>
    <property type="match status" value="1"/>
</dbReference>
<evidence type="ECO:0000259" key="7">
    <source>
        <dbReference type="PROSITE" id="PS50850"/>
    </source>
</evidence>
<sequence>MSAMETPQMTTNYHNMNGDSENIMDENKKGKDFDLSDGSSDLLRHATTMASHSSVPSRSDPLALEKTVSIAHQMSLPKEIAFVALLCSAQFTTQLGLVNTLSILHVIGSDLNITNPGVLSWLIAGYSLTVGSFILISGRFGDMFGYKRMLIIGYSWFALWSLVSGLSVYVGGKNGGSVLFIWARVLSGIGPAINMPNAVALLGVSYPPGPRKNMVFSLFGACAPSGAVVGGAFAGLWSLLWWPWAFWSCAIAMIGLALLSVWILPHVPLKPEIQNLTFKEKMKELDLVGATVGVTALILVNFAINQAPGFGWHYSYIYVLLILGLLMFPVFFWVEIKVAIMPLIPLDALSTDVSFVLGCIACGWASFGIWIYYYYQFLEVLRSQTPLLTVAQFSPAAISGLIAAVTTGQVIGRLGPGWVMFASMIAFLVGSILLATAPIHQTYWAAIFMATIIMPWGMDMSFPAGTLILSDAVSKEHQGVAASLVNTVVNYSISIGVGLAGTVEVHINPTGTGKVELLKGYRSALYLAVGLSALGVVVAALFLLKTYIRERRVDSKEDEGWMSEKAA</sequence>
<feature type="transmembrane region" description="Helical" evidence="6">
    <location>
        <begin position="244"/>
        <end position="264"/>
    </location>
</feature>
<keyword evidence="2 6" id="KW-0812">Transmembrane</keyword>